<accession>A0A543KER8</accession>
<keyword evidence="2" id="KW-1185">Reference proteome</keyword>
<comment type="caution">
    <text evidence="1">The sequence shown here is derived from an EMBL/GenBank/DDBJ whole genome shotgun (WGS) entry which is preliminary data.</text>
</comment>
<reference evidence="1 2" key="1">
    <citation type="submission" date="2019-06" db="EMBL/GenBank/DDBJ databases">
        <title>Genomic Encyclopedia of Archaeal and Bacterial Type Strains, Phase II (KMG-II): from individual species to whole genera.</title>
        <authorList>
            <person name="Goeker M."/>
        </authorList>
    </citation>
    <scope>NUCLEOTIDE SEQUENCE [LARGE SCALE GENOMIC DNA]</scope>
    <source>
        <strain evidence="1 2">DSM 18423</strain>
    </source>
</reference>
<dbReference type="Proteomes" id="UP000320582">
    <property type="component" value="Unassembled WGS sequence"/>
</dbReference>
<evidence type="ECO:0000313" key="1">
    <source>
        <dbReference type="EMBL" id="TQM93586.1"/>
    </source>
</evidence>
<name>A0A543KER8_9RHOB</name>
<protein>
    <submittedName>
        <fullName evidence="1">Flagellar assembly protein FliH</fullName>
    </submittedName>
</protein>
<proteinExistence type="predicted"/>
<keyword evidence="1" id="KW-0282">Flagellum</keyword>
<dbReference type="EMBL" id="VFPT01000001">
    <property type="protein sequence ID" value="TQM93586.1"/>
    <property type="molecule type" value="Genomic_DNA"/>
</dbReference>
<organism evidence="1 2">
    <name type="scientific">Roseinatronobacter monicus</name>
    <dbReference type="NCBI Taxonomy" id="393481"/>
    <lineage>
        <taxon>Bacteria</taxon>
        <taxon>Pseudomonadati</taxon>
        <taxon>Pseudomonadota</taxon>
        <taxon>Alphaproteobacteria</taxon>
        <taxon>Rhodobacterales</taxon>
        <taxon>Paracoccaceae</taxon>
        <taxon>Roseinatronobacter</taxon>
    </lineage>
</organism>
<gene>
    <name evidence="1" type="ORF">BD293_2227</name>
</gene>
<dbReference type="AlphaFoldDB" id="A0A543KER8"/>
<evidence type="ECO:0000313" key="2">
    <source>
        <dbReference type="Proteomes" id="UP000320582"/>
    </source>
</evidence>
<keyword evidence="1" id="KW-0969">Cilium</keyword>
<sequence>MTPSQPTAQPGARLFVKISLDNTRPNMEALMRQGALKLEVFEVAQPDEQAPLLDALQAEKMRETAFEQGYAAGWQDALEHMRNENDLRHIAAQEALQAIGFSYNEAHQALSASFLALTQALLDSVLPEAARLALPLCLKAELDTLIQQHTRPSVQILCSANVLGTLGTWIASCTQAEIELVAEPSFSEAQISLRIGSQERVIDLDDVLARVREAFAQHQNWQTRQEQTYGRP</sequence>
<keyword evidence="1" id="KW-0966">Cell projection</keyword>